<proteinExistence type="predicted"/>
<dbReference type="Gene3D" id="1.25.40.10">
    <property type="entry name" value="Tetratricopeptide repeat domain"/>
    <property type="match status" value="3"/>
</dbReference>
<keyword evidence="6" id="KW-1185">Reference proteome</keyword>
<dbReference type="InterPro" id="IPR051685">
    <property type="entry name" value="Ycf3/AcsC/BcsC/TPR_MFPF"/>
</dbReference>
<evidence type="ECO:0000256" key="1">
    <source>
        <dbReference type="ARBA" id="ARBA00022737"/>
    </source>
</evidence>
<feature type="repeat" description="TPR" evidence="3">
    <location>
        <begin position="163"/>
        <end position="196"/>
    </location>
</feature>
<comment type="caution">
    <text evidence="5">The sequence shown here is derived from an EMBL/GenBank/DDBJ whole genome shotgun (WGS) entry which is preliminary data.</text>
</comment>
<accession>A0A4Q7VMG0</accession>
<evidence type="ECO:0000256" key="2">
    <source>
        <dbReference type="ARBA" id="ARBA00022803"/>
    </source>
</evidence>
<dbReference type="PANTHER" id="PTHR44943">
    <property type="entry name" value="CELLULOSE SYNTHASE OPERON PROTEIN C"/>
    <property type="match status" value="1"/>
</dbReference>
<dbReference type="Pfam" id="PF12895">
    <property type="entry name" value="ANAPC3"/>
    <property type="match status" value="1"/>
</dbReference>
<dbReference type="SUPFAM" id="SSF48452">
    <property type="entry name" value="TPR-like"/>
    <property type="match status" value="1"/>
</dbReference>
<dbReference type="PANTHER" id="PTHR44943:SF8">
    <property type="entry name" value="TPR REPEAT-CONTAINING PROTEIN MJ0263"/>
    <property type="match status" value="1"/>
</dbReference>
<dbReference type="PROSITE" id="PS50293">
    <property type="entry name" value="TPR_REGION"/>
    <property type="match status" value="1"/>
</dbReference>
<reference evidence="5 6" key="1">
    <citation type="submission" date="2019-02" db="EMBL/GenBank/DDBJ databases">
        <title>Genomic Encyclopedia of Type Strains, Phase IV (KMG-IV): sequencing the most valuable type-strain genomes for metagenomic binning, comparative biology and taxonomic classification.</title>
        <authorList>
            <person name="Goeker M."/>
        </authorList>
    </citation>
    <scope>NUCLEOTIDE SEQUENCE [LARGE SCALE GENOMIC DNA]</scope>
    <source>
        <strain evidence="5 6">DSM 28825</strain>
    </source>
</reference>
<gene>
    <name evidence="5" type="ORF">EV201_2142</name>
</gene>
<dbReference type="Pfam" id="PF00515">
    <property type="entry name" value="TPR_1"/>
    <property type="match status" value="1"/>
</dbReference>
<dbReference type="Proteomes" id="UP000293562">
    <property type="component" value="Unassembled WGS sequence"/>
</dbReference>
<feature type="chain" id="PRO_5020932117" evidence="4">
    <location>
        <begin position="22"/>
        <end position="315"/>
    </location>
</feature>
<evidence type="ECO:0000256" key="3">
    <source>
        <dbReference type="PROSITE-ProRule" id="PRU00339"/>
    </source>
</evidence>
<evidence type="ECO:0000256" key="4">
    <source>
        <dbReference type="SAM" id="SignalP"/>
    </source>
</evidence>
<dbReference type="EMBL" id="SHKN01000001">
    <property type="protein sequence ID" value="RZT97472.1"/>
    <property type="molecule type" value="Genomic_DNA"/>
</dbReference>
<dbReference type="AlphaFoldDB" id="A0A4Q7VMG0"/>
<dbReference type="InterPro" id="IPR011990">
    <property type="entry name" value="TPR-like_helical_dom_sf"/>
</dbReference>
<keyword evidence="2 3" id="KW-0802">TPR repeat</keyword>
<evidence type="ECO:0000313" key="6">
    <source>
        <dbReference type="Proteomes" id="UP000293562"/>
    </source>
</evidence>
<dbReference type="PROSITE" id="PS50005">
    <property type="entry name" value="TPR"/>
    <property type="match status" value="2"/>
</dbReference>
<dbReference type="InterPro" id="IPR019734">
    <property type="entry name" value="TPR_rpt"/>
</dbReference>
<name>A0A4Q7VMG0_9BACT</name>
<dbReference type="RefSeq" id="WP_130307492.1">
    <property type="nucleotide sequence ID" value="NZ_SHKN01000001.1"/>
</dbReference>
<organism evidence="5 6">
    <name type="scientific">Ancylomarina subtilis</name>
    <dbReference type="NCBI Taxonomy" id="1639035"/>
    <lineage>
        <taxon>Bacteria</taxon>
        <taxon>Pseudomonadati</taxon>
        <taxon>Bacteroidota</taxon>
        <taxon>Bacteroidia</taxon>
        <taxon>Marinilabiliales</taxon>
        <taxon>Marinifilaceae</taxon>
        <taxon>Ancylomarina</taxon>
    </lineage>
</organism>
<protein>
    <submittedName>
        <fullName evidence="5">Tetratricopeptide repeat protein</fullName>
    </submittedName>
</protein>
<evidence type="ECO:0000313" key="5">
    <source>
        <dbReference type="EMBL" id="RZT97472.1"/>
    </source>
</evidence>
<dbReference type="SMART" id="SM00028">
    <property type="entry name" value="TPR"/>
    <property type="match status" value="7"/>
</dbReference>
<dbReference type="OrthoDB" id="712930at2"/>
<feature type="signal peptide" evidence="4">
    <location>
        <begin position="1"/>
        <end position="21"/>
    </location>
</feature>
<feature type="repeat" description="TPR" evidence="3">
    <location>
        <begin position="233"/>
        <end position="266"/>
    </location>
</feature>
<keyword evidence="4" id="KW-0732">Signal</keyword>
<sequence>MKLKYLIITVLLISVKLSSYAQDKTSLDKMFQTSLEKYKANQFEQANAILDFILESDSTYYKAYIGKANISIAKKQYRTAVLNANWALDLNPNDTDALCTKAKAISRTRNVSEAIEIYQSILKKDPKSVAAINGLARIDYQQKRYKEAAKKLNKAIKYQSDHSETLFNLASAYFKLKDYSRAAKYCNKVLKINPTFRDESVYTIRGACNNKLNNPVGAILDYREALKLNPMNPSLYNNIALIFTRQGKYEKAIKYLDASIKIYAKSSVTYYNRGLAYNFLGKHNKAYVDFKKACDLGGYDDACGYYQSLKKKLKK</sequence>
<keyword evidence="1" id="KW-0677">Repeat</keyword>
<dbReference type="Pfam" id="PF13424">
    <property type="entry name" value="TPR_12"/>
    <property type="match status" value="1"/>
</dbReference>